<evidence type="ECO:0000256" key="1">
    <source>
        <dbReference type="SAM" id="MobiDB-lite"/>
    </source>
</evidence>
<sequence>MAPLKPLDESTTAAFEGAFRRYKHANRVQSKTKLIQKAKPRSRKTTLVEEEDRMMKRNSENVSFKKSRSGSRPSTSPPKKPRRAAIKKAPDSCHCAIACIRKKGAKENLPAQASSKSKKTANTISEIGKRVAPSDTDVTEEPASAEPSKGRKRSHGQAQSYEEDVPKKRRRRKAASPADEHSGSAYDTEPSETLKTKKKPAANAVKPRKAVPRKKKMWRVFHLSHTLASCIRY</sequence>
<feature type="compositionally biased region" description="Basic residues" evidence="1">
    <location>
        <begin position="196"/>
        <end position="213"/>
    </location>
</feature>
<feature type="region of interest" description="Disordered" evidence="1">
    <location>
        <begin position="27"/>
        <end position="91"/>
    </location>
</feature>
<reference evidence="2 3" key="1">
    <citation type="submission" date="2014-06" db="EMBL/GenBank/DDBJ databases">
        <title>Evolutionary Origins and Diversification of the Mycorrhizal Mutualists.</title>
        <authorList>
            <consortium name="DOE Joint Genome Institute"/>
            <consortium name="Mycorrhizal Genomics Consortium"/>
            <person name="Kohler A."/>
            <person name="Kuo A."/>
            <person name="Nagy L.G."/>
            <person name="Floudas D."/>
            <person name="Copeland A."/>
            <person name="Barry K.W."/>
            <person name="Cichocki N."/>
            <person name="Veneault-Fourrey C."/>
            <person name="LaButti K."/>
            <person name="Lindquist E.A."/>
            <person name="Lipzen A."/>
            <person name="Lundell T."/>
            <person name="Morin E."/>
            <person name="Murat C."/>
            <person name="Riley R."/>
            <person name="Ohm R."/>
            <person name="Sun H."/>
            <person name="Tunlid A."/>
            <person name="Henrissat B."/>
            <person name="Grigoriev I.V."/>
            <person name="Hibbett D.S."/>
            <person name="Martin F."/>
        </authorList>
    </citation>
    <scope>NUCLEOTIDE SEQUENCE [LARGE SCALE GENOMIC DNA]</scope>
    <source>
        <strain evidence="2 3">SS14</strain>
    </source>
</reference>
<dbReference type="EMBL" id="KN837218">
    <property type="protein sequence ID" value="KIJ33037.1"/>
    <property type="molecule type" value="Genomic_DNA"/>
</dbReference>
<feature type="region of interest" description="Disordered" evidence="1">
    <location>
        <begin position="104"/>
        <end position="213"/>
    </location>
</feature>
<protein>
    <submittedName>
        <fullName evidence="2">Uncharacterized protein</fullName>
    </submittedName>
</protein>
<gene>
    <name evidence="2" type="ORF">M422DRAFT_783272</name>
</gene>
<dbReference type="AlphaFoldDB" id="A0A0C9UUU7"/>
<evidence type="ECO:0000313" key="3">
    <source>
        <dbReference type="Proteomes" id="UP000054279"/>
    </source>
</evidence>
<keyword evidence="3" id="KW-1185">Reference proteome</keyword>
<proteinExistence type="predicted"/>
<feature type="compositionally biased region" description="Basic residues" evidence="1">
    <location>
        <begin position="34"/>
        <end position="44"/>
    </location>
</feature>
<organism evidence="2 3">
    <name type="scientific">Sphaerobolus stellatus (strain SS14)</name>
    <dbReference type="NCBI Taxonomy" id="990650"/>
    <lineage>
        <taxon>Eukaryota</taxon>
        <taxon>Fungi</taxon>
        <taxon>Dikarya</taxon>
        <taxon>Basidiomycota</taxon>
        <taxon>Agaricomycotina</taxon>
        <taxon>Agaricomycetes</taxon>
        <taxon>Phallomycetidae</taxon>
        <taxon>Geastrales</taxon>
        <taxon>Sphaerobolaceae</taxon>
        <taxon>Sphaerobolus</taxon>
    </lineage>
</organism>
<feature type="compositionally biased region" description="Polar residues" evidence="1">
    <location>
        <begin position="111"/>
        <end position="125"/>
    </location>
</feature>
<dbReference type="HOGENOM" id="CLU_1190534_0_0_1"/>
<name>A0A0C9UUU7_SPHS4</name>
<evidence type="ECO:0000313" key="2">
    <source>
        <dbReference type="EMBL" id="KIJ33037.1"/>
    </source>
</evidence>
<accession>A0A0C9UUU7</accession>
<dbReference type="Proteomes" id="UP000054279">
    <property type="component" value="Unassembled WGS sequence"/>
</dbReference>